<dbReference type="InterPro" id="IPR014444">
    <property type="entry name" value="PH1575-like"/>
</dbReference>
<evidence type="ECO:0000313" key="3">
    <source>
        <dbReference type="Proteomes" id="UP000649151"/>
    </source>
</evidence>
<dbReference type="EMBL" id="JACOQK010000001">
    <property type="protein sequence ID" value="MBC5787878.1"/>
    <property type="molecule type" value="Genomic_DNA"/>
</dbReference>
<dbReference type="Gene3D" id="3.40.50.10880">
    <property type="entry name" value="Uncharacterised protein PF01937, DUF89, domain 3"/>
    <property type="match status" value="1"/>
</dbReference>
<name>A0ABR7IS27_9CLOT</name>
<dbReference type="InterPro" id="IPR002791">
    <property type="entry name" value="ARMT1-like_metal-bd"/>
</dbReference>
<dbReference type="Proteomes" id="UP000649151">
    <property type="component" value="Unassembled WGS sequence"/>
</dbReference>
<gene>
    <name evidence="2" type="ORF">H8Z77_07595</name>
</gene>
<dbReference type="PIRSF" id="PIRSF006593">
    <property type="entry name" value="UCP006593"/>
    <property type="match status" value="1"/>
</dbReference>
<protein>
    <submittedName>
        <fullName evidence="2">DUF89 family protein</fullName>
    </submittedName>
</protein>
<sequence length="281" mass="32119">MPCLVQKQQKRVAHEDTEKQLHYLKDVLGAIANSQEQASAPYLTSTINRVYQNYFGKQDDYAELKQQYNAYLLERMEQIQNKINHAADPLLAGIQYARAGNYIDFGAMNQVNTEDLDHLLETALEQTIDQKTYQQFCEQLNSAKKLVYLTDNCGEIVLDMLLLQQLKKYNLDITVIVRGAPILNDTTLQDAKQCKMDQEFQVLENGTDIAGTELELISDEAKQAIQQADIIISKGQGNFESLHGCGLNIYYLFLCKCQLFVNRFHLNHLDGVFINERDVQI</sequence>
<dbReference type="Pfam" id="PF01937">
    <property type="entry name" value="ARMT1-like_dom"/>
    <property type="match status" value="1"/>
</dbReference>
<dbReference type="SUPFAM" id="SSF111321">
    <property type="entry name" value="AF1104-like"/>
    <property type="match status" value="1"/>
</dbReference>
<dbReference type="Gene3D" id="1.10.285.20">
    <property type="entry name" value="Uncharacterised protein PF01937, DUF89, domain 2"/>
    <property type="match status" value="1"/>
</dbReference>
<proteinExistence type="predicted"/>
<accession>A0ABR7IS27</accession>
<keyword evidence="3" id="KW-1185">Reference proteome</keyword>
<organism evidence="2 3">
    <name type="scientific">Clostridium facile</name>
    <dbReference type="NCBI Taxonomy" id="2763035"/>
    <lineage>
        <taxon>Bacteria</taxon>
        <taxon>Bacillati</taxon>
        <taxon>Bacillota</taxon>
        <taxon>Clostridia</taxon>
        <taxon>Eubacteriales</taxon>
        <taxon>Clostridiaceae</taxon>
        <taxon>Clostridium</taxon>
    </lineage>
</organism>
<reference evidence="2 3" key="1">
    <citation type="submission" date="2020-08" db="EMBL/GenBank/DDBJ databases">
        <title>Genome public.</title>
        <authorList>
            <person name="Liu C."/>
            <person name="Sun Q."/>
        </authorList>
    </citation>
    <scope>NUCLEOTIDE SEQUENCE [LARGE SCALE GENOMIC DNA]</scope>
    <source>
        <strain evidence="2 3">NSJ-27</strain>
    </source>
</reference>
<evidence type="ECO:0000259" key="1">
    <source>
        <dbReference type="Pfam" id="PF01937"/>
    </source>
</evidence>
<dbReference type="InterPro" id="IPR036075">
    <property type="entry name" value="ARMT-1-like_metal-bd_sf"/>
</dbReference>
<evidence type="ECO:0000313" key="2">
    <source>
        <dbReference type="EMBL" id="MBC5787878.1"/>
    </source>
</evidence>
<comment type="caution">
    <text evidence="2">The sequence shown here is derived from an EMBL/GenBank/DDBJ whole genome shotgun (WGS) entry which is preliminary data.</text>
</comment>
<feature type="domain" description="Damage-control phosphatase ARMT1-like metal-binding" evidence="1">
    <location>
        <begin position="1"/>
        <end position="263"/>
    </location>
</feature>